<gene>
    <name evidence="9" type="ORF">C8N43_2665</name>
</gene>
<reference evidence="9 10" key="1">
    <citation type="submission" date="2018-04" db="EMBL/GenBank/DDBJ databases">
        <title>Genomic Encyclopedia of Archaeal and Bacterial Type Strains, Phase II (KMG-II): from individual species to whole genera.</title>
        <authorList>
            <person name="Goeker M."/>
        </authorList>
    </citation>
    <scope>NUCLEOTIDE SEQUENCE [LARGE SCALE GENOMIC DNA]</scope>
    <source>
        <strain evidence="9 10">DSM 100977</strain>
    </source>
</reference>
<sequence length="148" mass="15880">MKFTAIAALSTALMAAPAFADGHATGDAAEGENVFKKCRSCHMIVADDDTVIQKGGKTGPNLYGILDRAPGSVEDFRYGKSLESVGESTDIVWNEEQFVAYVADPKGWLAEVLDDSGARSKMSYRLRDAEDAANVWAYLVSVGPQPES</sequence>
<evidence type="ECO:0000259" key="8">
    <source>
        <dbReference type="PROSITE" id="PS51007"/>
    </source>
</evidence>
<evidence type="ECO:0000256" key="4">
    <source>
        <dbReference type="ARBA" id="ARBA00022982"/>
    </source>
</evidence>
<evidence type="ECO:0000256" key="1">
    <source>
        <dbReference type="ARBA" id="ARBA00022448"/>
    </source>
</evidence>
<organism evidence="9 10">
    <name type="scientific">Litoreibacter ponti</name>
    <dbReference type="NCBI Taxonomy" id="1510457"/>
    <lineage>
        <taxon>Bacteria</taxon>
        <taxon>Pseudomonadati</taxon>
        <taxon>Pseudomonadota</taxon>
        <taxon>Alphaproteobacteria</taxon>
        <taxon>Rhodobacterales</taxon>
        <taxon>Roseobacteraceae</taxon>
        <taxon>Litoreibacter</taxon>
    </lineage>
</organism>
<proteinExistence type="predicted"/>
<feature type="signal peptide" evidence="7">
    <location>
        <begin position="1"/>
        <end position="20"/>
    </location>
</feature>
<dbReference type="RefSeq" id="WP_107846039.1">
    <property type="nucleotide sequence ID" value="NZ_QBKS01000001.1"/>
</dbReference>
<dbReference type="InterPro" id="IPR009056">
    <property type="entry name" value="Cyt_c-like_dom"/>
</dbReference>
<evidence type="ECO:0000313" key="10">
    <source>
        <dbReference type="Proteomes" id="UP000243978"/>
    </source>
</evidence>
<protein>
    <submittedName>
        <fullName evidence="9">Cytochrome c</fullName>
    </submittedName>
</protein>
<dbReference type="Gene3D" id="1.10.760.10">
    <property type="entry name" value="Cytochrome c-like domain"/>
    <property type="match status" value="1"/>
</dbReference>
<evidence type="ECO:0000256" key="5">
    <source>
        <dbReference type="ARBA" id="ARBA00023004"/>
    </source>
</evidence>
<keyword evidence="4" id="KW-0249">Electron transport</keyword>
<keyword evidence="2 6" id="KW-0349">Heme</keyword>
<dbReference type="PROSITE" id="PS51007">
    <property type="entry name" value="CYTC"/>
    <property type="match status" value="1"/>
</dbReference>
<name>A0A2T6BPI2_9RHOB</name>
<evidence type="ECO:0000256" key="2">
    <source>
        <dbReference type="ARBA" id="ARBA00022617"/>
    </source>
</evidence>
<dbReference type="Proteomes" id="UP000243978">
    <property type="component" value="Unassembled WGS sequence"/>
</dbReference>
<evidence type="ECO:0000256" key="7">
    <source>
        <dbReference type="SAM" id="SignalP"/>
    </source>
</evidence>
<keyword evidence="5 6" id="KW-0408">Iron</keyword>
<evidence type="ECO:0000256" key="6">
    <source>
        <dbReference type="PROSITE-ProRule" id="PRU00433"/>
    </source>
</evidence>
<accession>A0A2T6BPI2</accession>
<dbReference type="InterPro" id="IPR002327">
    <property type="entry name" value="Cyt_c_1A/1B"/>
</dbReference>
<dbReference type="GO" id="GO:0020037">
    <property type="term" value="F:heme binding"/>
    <property type="evidence" value="ECO:0007669"/>
    <property type="project" value="InterPro"/>
</dbReference>
<dbReference type="GO" id="GO:0046872">
    <property type="term" value="F:metal ion binding"/>
    <property type="evidence" value="ECO:0007669"/>
    <property type="project" value="UniProtKB-KW"/>
</dbReference>
<evidence type="ECO:0000313" key="9">
    <source>
        <dbReference type="EMBL" id="PTX57990.1"/>
    </source>
</evidence>
<dbReference type="AlphaFoldDB" id="A0A2T6BPI2"/>
<dbReference type="OrthoDB" id="9805828at2"/>
<dbReference type="EMBL" id="QBKS01000001">
    <property type="protein sequence ID" value="PTX57990.1"/>
    <property type="molecule type" value="Genomic_DNA"/>
</dbReference>
<dbReference type="GO" id="GO:0009055">
    <property type="term" value="F:electron transfer activity"/>
    <property type="evidence" value="ECO:0007669"/>
    <property type="project" value="InterPro"/>
</dbReference>
<comment type="caution">
    <text evidence="9">The sequence shown here is derived from an EMBL/GenBank/DDBJ whole genome shotgun (WGS) entry which is preliminary data.</text>
</comment>
<feature type="chain" id="PRO_5015693017" evidence="7">
    <location>
        <begin position="21"/>
        <end position="148"/>
    </location>
</feature>
<dbReference type="PANTHER" id="PTHR11961">
    <property type="entry name" value="CYTOCHROME C"/>
    <property type="match status" value="1"/>
</dbReference>
<feature type="domain" description="Cytochrome c" evidence="8">
    <location>
        <begin position="26"/>
        <end position="143"/>
    </location>
</feature>
<keyword evidence="10" id="KW-1185">Reference proteome</keyword>
<keyword evidence="1" id="KW-0813">Transport</keyword>
<keyword evidence="3 6" id="KW-0479">Metal-binding</keyword>
<evidence type="ECO:0000256" key="3">
    <source>
        <dbReference type="ARBA" id="ARBA00022723"/>
    </source>
</evidence>
<keyword evidence="7" id="KW-0732">Signal</keyword>
<dbReference type="SUPFAM" id="SSF46626">
    <property type="entry name" value="Cytochrome c"/>
    <property type="match status" value="1"/>
</dbReference>
<dbReference type="InterPro" id="IPR036909">
    <property type="entry name" value="Cyt_c-like_dom_sf"/>
</dbReference>